<dbReference type="Gene3D" id="3.30.950.10">
    <property type="entry name" value="Methyltransferase, Cobalt-precorrin-4 Transmethylase, Domain 2"/>
    <property type="match status" value="1"/>
</dbReference>
<dbReference type="Gene3D" id="3.40.1010.10">
    <property type="entry name" value="Cobalt-precorrin-4 Transmethylase, Domain 1"/>
    <property type="match status" value="1"/>
</dbReference>
<dbReference type="CDD" id="cd11649">
    <property type="entry name" value="RsmI_like"/>
    <property type="match status" value="1"/>
</dbReference>
<dbReference type="GO" id="GO:0008168">
    <property type="term" value="F:methyltransferase activity"/>
    <property type="evidence" value="ECO:0007669"/>
    <property type="project" value="UniProtKB-KW"/>
</dbReference>
<dbReference type="PIRSF" id="PIRSF005917">
    <property type="entry name" value="MTase_YraL"/>
    <property type="match status" value="1"/>
</dbReference>
<reference evidence="2 4" key="3">
    <citation type="submission" date="2022-05" db="EMBL/GenBank/DDBJ databases">
        <title>Complete sequence of strain NY11312.</title>
        <authorList>
            <person name="Zhou D."/>
        </authorList>
    </citation>
    <scope>NUCLEOTIDE SEQUENCE [LARGE SCALE GENOMIC DNA]</scope>
    <source>
        <strain evidence="2 4">NY11312</strain>
    </source>
</reference>
<proteinExistence type="predicted"/>
<reference evidence="1 3" key="2">
    <citation type="submission" date="2018-05" db="EMBL/GenBank/DDBJ databases">
        <authorList>
            <person name="Lanie J.A."/>
            <person name="Ng W.-L."/>
            <person name="Kazmierczak K.M."/>
            <person name="Andrzejewski T.M."/>
            <person name="Davidsen T.M."/>
            <person name="Wayne K.J."/>
            <person name="Tettelin H."/>
            <person name="Glass J.I."/>
            <person name="Rusch D."/>
            <person name="Podicherti R."/>
            <person name="Tsui H.-C.T."/>
            <person name="Winkler M.E."/>
        </authorList>
    </citation>
    <scope>NUCLEOTIDE SEQUENCE [LARGE SCALE GENOMIC DNA]</scope>
    <source>
        <strain evidence="1 3">YBY</strain>
    </source>
</reference>
<protein>
    <submittedName>
        <fullName evidence="1">SAM-dependent methyltransferase</fullName>
    </submittedName>
</protein>
<dbReference type="InterPro" id="IPR014777">
    <property type="entry name" value="4pyrrole_Mease_sub1"/>
</dbReference>
<evidence type="ECO:0000313" key="1">
    <source>
        <dbReference type="EMBL" id="PWE15440.1"/>
    </source>
</evidence>
<name>A0A2U2BN44_ALCFA</name>
<organism evidence="1 3">
    <name type="scientific">Alcaligenes faecalis</name>
    <dbReference type="NCBI Taxonomy" id="511"/>
    <lineage>
        <taxon>Bacteria</taxon>
        <taxon>Pseudomonadati</taxon>
        <taxon>Pseudomonadota</taxon>
        <taxon>Betaproteobacteria</taxon>
        <taxon>Burkholderiales</taxon>
        <taxon>Alcaligenaceae</taxon>
        <taxon>Alcaligenes</taxon>
    </lineage>
</organism>
<dbReference type="AlphaFoldDB" id="A0A2U2BN44"/>
<evidence type="ECO:0000313" key="3">
    <source>
        <dbReference type="Proteomes" id="UP000245216"/>
    </source>
</evidence>
<sequence length="240" mass="26216">MPQAAPLHLIPVGLSESPISGWLPADVKALTRELTIFIAENAKTARAFLKLVEPVVPLQEITIHTLDKRGNKPGEMREWLKAALQGQAIGLVSEAGCPAVADPGALVVAMAHEMKIPVRPHVGPSSILLSLMASGLDGQQFVFHGYAPVDGSARAKQLKQWESQSQALKQTQILIETPYRNQAMYSTLLQSLKPTTRLCLARDLTGSRELIQTATVEQWRERQAPALDKTPCIFLFLAGR</sequence>
<evidence type="ECO:0000313" key="2">
    <source>
        <dbReference type="EMBL" id="WBM37008.1"/>
    </source>
</evidence>
<dbReference type="GeneID" id="29369104"/>
<dbReference type="InterPro" id="IPR035996">
    <property type="entry name" value="4pyrrol_Methylase_sf"/>
</dbReference>
<dbReference type="PANTHER" id="PTHR46111:SF2">
    <property type="entry name" value="SAM-DEPENDENT METHYLTRANSFERASE"/>
    <property type="match status" value="1"/>
</dbReference>
<keyword evidence="1" id="KW-0489">Methyltransferase</keyword>
<dbReference type="EMBL" id="CP096916">
    <property type="protein sequence ID" value="WBM37008.1"/>
    <property type="molecule type" value="Genomic_DNA"/>
</dbReference>
<dbReference type="KEGG" id="afa:UZ73_03360"/>
<reference evidence="1 3" key="1">
    <citation type="submission" date="2018-05" db="EMBL/GenBank/DDBJ databases">
        <title>Genome Sequence of an Efficient Indole-Degrading Bacterium, Alcaligenes sp.YBY.</title>
        <authorList>
            <person name="Yang B."/>
        </authorList>
    </citation>
    <scope>NUCLEOTIDE SEQUENCE [LARGE SCALE GENOMIC DNA]</scope>
    <source>
        <strain evidence="1 3">YBY</strain>
    </source>
</reference>
<dbReference type="InterPro" id="IPR014776">
    <property type="entry name" value="4pyrrole_Mease_sub2"/>
</dbReference>
<dbReference type="Proteomes" id="UP001211866">
    <property type="component" value="Chromosome"/>
</dbReference>
<evidence type="ECO:0000313" key="4">
    <source>
        <dbReference type="Proteomes" id="UP001211866"/>
    </source>
</evidence>
<dbReference type="GO" id="GO:0032259">
    <property type="term" value="P:methylation"/>
    <property type="evidence" value="ECO:0007669"/>
    <property type="project" value="UniProtKB-KW"/>
</dbReference>
<dbReference type="STRING" id="511.UZ73_03360"/>
<dbReference type="EMBL" id="QEXO01000001">
    <property type="protein sequence ID" value="PWE15440.1"/>
    <property type="molecule type" value="Genomic_DNA"/>
</dbReference>
<dbReference type="RefSeq" id="WP_045930232.1">
    <property type="nucleotide sequence ID" value="NZ_CAXOJJ010000067.1"/>
</dbReference>
<keyword evidence="4" id="KW-1185">Reference proteome</keyword>
<dbReference type="Proteomes" id="UP000245216">
    <property type="component" value="Unassembled WGS sequence"/>
</dbReference>
<dbReference type="PANTHER" id="PTHR46111">
    <property type="entry name" value="RIBOSOMAL RNA SMALL SUBUNIT METHYLTRANSFERASE I"/>
    <property type="match status" value="1"/>
</dbReference>
<dbReference type="InterPro" id="IPR008189">
    <property type="entry name" value="rRNA_ssu_MeTfrase_I"/>
</dbReference>
<keyword evidence="1" id="KW-0808">Transferase</keyword>
<accession>A0A2U2BN44</accession>
<dbReference type="SUPFAM" id="SSF53790">
    <property type="entry name" value="Tetrapyrrole methylase"/>
    <property type="match status" value="1"/>
</dbReference>
<gene>
    <name evidence="1" type="ORF">DF183_01525</name>
    <name evidence="2" type="ORF">M2J83_14460</name>
</gene>